<evidence type="ECO:0000313" key="1">
    <source>
        <dbReference type="EMBL" id="HGS21015.1"/>
    </source>
</evidence>
<comment type="caution">
    <text evidence="1">The sequence shown here is derived from an EMBL/GenBank/DDBJ whole genome shotgun (WGS) entry which is preliminary data.</text>
</comment>
<dbReference type="PANTHER" id="PTHR39638:SF2">
    <property type="entry name" value="YCF35"/>
    <property type="match status" value="1"/>
</dbReference>
<reference evidence="1" key="1">
    <citation type="journal article" date="2020" name="mSystems">
        <title>Genome- and Community-Level Interaction Insights into Carbon Utilization and Element Cycling Functions of Hydrothermarchaeota in Hydrothermal Sediment.</title>
        <authorList>
            <person name="Zhou Z."/>
            <person name="Liu Y."/>
            <person name="Xu W."/>
            <person name="Pan J."/>
            <person name="Luo Z.H."/>
            <person name="Li M."/>
        </authorList>
    </citation>
    <scope>NUCLEOTIDE SEQUENCE [LARGE SCALE GENOMIC DNA]</scope>
    <source>
        <strain evidence="1">SpSt-573</strain>
    </source>
</reference>
<protein>
    <submittedName>
        <fullName evidence="1">DUF1257 domain-containing protein</fullName>
    </submittedName>
</protein>
<proteinExistence type="predicted"/>
<gene>
    <name evidence="1" type="ORF">ENT37_04005</name>
</gene>
<organism evidence="1">
    <name type="scientific">Anaerolinea thermolimosa</name>
    <dbReference type="NCBI Taxonomy" id="229919"/>
    <lineage>
        <taxon>Bacteria</taxon>
        <taxon>Bacillati</taxon>
        <taxon>Chloroflexota</taxon>
        <taxon>Anaerolineae</taxon>
        <taxon>Anaerolineales</taxon>
        <taxon>Anaerolineaceae</taxon>
        <taxon>Anaerolinea</taxon>
    </lineage>
</organism>
<dbReference type="InterPro" id="IPR009666">
    <property type="entry name" value="Uncharacterised_Ycf35"/>
</dbReference>
<accession>A0A7C4KG68</accession>
<dbReference type="EMBL" id="DSYK01000207">
    <property type="protein sequence ID" value="HGS21015.1"/>
    <property type="molecule type" value="Genomic_DNA"/>
</dbReference>
<sequence>MSHFSRIKTQLSDKDILIQALKALGFTPEEGHLLLQGFGGQHTPVEILIRLPRSFPIGFRKNGAFFEIVADWSGVRGIQAEEFTQHLLQRYAYLATRQKLEAQGFTLIEEQVASTGEIRLLLRRMV</sequence>
<dbReference type="Pfam" id="PF06868">
    <property type="entry name" value="DUF1257"/>
    <property type="match status" value="1"/>
</dbReference>
<dbReference type="AlphaFoldDB" id="A0A7C4KG68"/>
<name>A0A7C4KG68_9CHLR</name>
<dbReference type="PANTHER" id="PTHR39638">
    <property type="entry name" value="YCF35"/>
    <property type="match status" value="1"/>
</dbReference>